<dbReference type="RefSeq" id="WP_256394996.1">
    <property type="nucleotide sequence ID" value="NZ_JANHDJ010000001.1"/>
</dbReference>
<accession>A0ABD6D511</accession>
<keyword evidence="3" id="KW-1185">Reference proteome</keyword>
<organism evidence="2 3">
    <name type="scientific">Halohasta litorea</name>
    <dbReference type="NCBI Taxonomy" id="869891"/>
    <lineage>
        <taxon>Archaea</taxon>
        <taxon>Methanobacteriati</taxon>
        <taxon>Methanobacteriota</taxon>
        <taxon>Stenosarchaea group</taxon>
        <taxon>Halobacteria</taxon>
        <taxon>Halobacteriales</taxon>
        <taxon>Haloferacaceae</taxon>
        <taxon>Halohasta</taxon>
    </lineage>
</organism>
<keyword evidence="1" id="KW-0812">Transmembrane</keyword>
<dbReference type="Proteomes" id="UP001597052">
    <property type="component" value="Unassembled WGS sequence"/>
</dbReference>
<comment type="caution">
    <text evidence="2">The sequence shown here is derived from an EMBL/GenBank/DDBJ whole genome shotgun (WGS) entry which is preliminary data.</text>
</comment>
<dbReference type="AlphaFoldDB" id="A0ABD6D511"/>
<evidence type="ECO:0000313" key="2">
    <source>
        <dbReference type="EMBL" id="MFD1641295.1"/>
    </source>
</evidence>
<evidence type="ECO:0000313" key="3">
    <source>
        <dbReference type="Proteomes" id="UP001597052"/>
    </source>
</evidence>
<keyword evidence="1" id="KW-0472">Membrane</keyword>
<feature type="transmembrane region" description="Helical" evidence="1">
    <location>
        <begin position="44"/>
        <end position="62"/>
    </location>
</feature>
<dbReference type="EMBL" id="JBHUDM010000001">
    <property type="protein sequence ID" value="MFD1641295.1"/>
    <property type="molecule type" value="Genomic_DNA"/>
</dbReference>
<name>A0ABD6D511_9EURY</name>
<feature type="transmembrane region" description="Helical" evidence="1">
    <location>
        <begin position="20"/>
        <end position="38"/>
    </location>
</feature>
<keyword evidence="1" id="KW-1133">Transmembrane helix</keyword>
<reference evidence="2 3" key="1">
    <citation type="journal article" date="2019" name="Int. J. Syst. Evol. Microbiol.">
        <title>The Global Catalogue of Microorganisms (GCM) 10K type strain sequencing project: providing services to taxonomists for standard genome sequencing and annotation.</title>
        <authorList>
            <consortium name="The Broad Institute Genomics Platform"/>
            <consortium name="The Broad Institute Genome Sequencing Center for Infectious Disease"/>
            <person name="Wu L."/>
            <person name="Ma J."/>
        </authorList>
    </citation>
    <scope>NUCLEOTIDE SEQUENCE [LARGE SCALE GENOMIC DNA]</scope>
    <source>
        <strain evidence="2 3">CGMCC 1.10593</strain>
    </source>
</reference>
<sequence length="79" mass="8282">MSSLQSVTQRVSTALQRSSYLAATVAVAIAAASVGYGLTNNDLLTALGALLIVPSIVLLYEIGSRDHSGEFDGTRRQTN</sequence>
<evidence type="ECO:0000256" key="1">
    <source>
        <dbReference type="SAM" id="Phobius"/>
    </source>
</evidence>
<protein>
    <submittedName>
        <fullName evidence="2">Uncharacterized protein</fullName>
    </submittedName>
</protein>
<proteinExistence type="predicted"/>
<gene>
    <name evidence="2" type="ORF">ACFSBW_05325</name>
</gene>